<gene>
    <name evidence="1" type="ordered locus">ECH_0868</name>
</gene>
<accession>Q2GFX0</accession>
<dbReference type="HOGENOM" id="CLU_3396288_0_0_5"/>
<protein>
    <recommendedName>
        <fullName evidence="3">Lipoprotein</fullName>
    </recommendedName>
</protein>
<proteinExistence type="predicted"/>
<organism evidence="1 2">
    <name type="scientific">Ehrlichia chaffeensis (strain ATCC CRL-10679 / Arkansas)</name>
    <dbReference type="NCBI Taxonomy" id="205920"/>
    <lineage>
        <taxon>Bacteria</taxon>
        <taxon>Pseudomonadati</taxon>
        <taxon>Pseudomonadota</taxon>
        <taxon>Alphaproteobacteria</taxon>
        <taxon>Rickettsiales</taxon>
        <taxon>Anaplasmataceae</taxon>
        <taxon>Ehrlichia</taxon>
    </lineage>
</organism>
<dbReference type="EMBL" id="CP000236">
    <property type="protein sequence ID" value="ABD45104.1"/>
    <property type="molecule type" value="Genomic_DNA"/>
</dbReference>
<evidence type="ECO:0000313" key="2">
    <source>
        <dbReference type="Proteomes" id="UP000008320"/>
    </source>
</evidence>
<dbReference type="AlphaFoldDB" id="Q2GFX0"/>
<dbReference type="STRING" id="205920.ECH_0868"/>
<dbReference type="Proteomes" id="UP000008320">
    <property type="component" value="Chromosome"/>
</dbReference>
<sequence length="31" mass="3722">MSSFFENVAVYRCSVNNLDVSIYLNKFNHFY</sequence>
<reference evidence="1 2" key="1">
    <citation type="journal article" date="2006" name="PLoS Genet.">
        <title>Comparative genomics of emerging human ehrlichiosis agents.</title>
        <authorList>
            <person name="Dunning Hotopp J.C."/>
            <person name="Lin M."/>
            <person name="Madupu R."/>
            <person name="Crabtree J."/>
            <person name="Angiuoli S.V."/>
            <person name="Eisen J.A."/>
            <person name="Seshadri R."/>
            <person name="Ren Q."/>
            <person name="Wu M."/>
            <person name="Utterback T.R."/>
            <person name="Smith S."/>
            <person name="Lewis M."/>
            <person name="Khouri H."/>
            <person name="Zhang C."/>
            <person name="Niu H."/>
            <person name="Lin Q."/>
            <person name="Ohashi N."/>
            <person name="Zhi N."/>
            <person name="Nelson W."/>
            <person name="Brinkac L.M."/>
            <person name="Dodson R.J."/>
            <person name="Rosovitz M.J."/>
            <person name="Sundaram J."/>
            <person name="Daugherty S.C."/>
            <person name="Davidsen T."/>
            <person name="Durkin A.S."/>
            <person name="Gwinn M."/>
            <person name="Haft D.H."/>
            <person name="Selengut J.D."/>
            <person name="Sullivan S.A."/>
            <person name="Zafar N."/>
            <person name="Zhou L."/>
            <person name="Benahmed F."/>
            <person name="Forberger H."/>
            <person name="Halpin R."/>
            <person name="Mulligan S."/>
            <person name="Robinson J."/>
            <person name="White O."/>
            <person name="Rikihisa Y."/>
            <person name="Tettelin H."/>
        </authorList>
    </citation>
    <scope>NUCLEOTIDE SEQUENCE [LARGE SCALE GENOMIC DNA]</scope>
    <source>
        <strain evidence="2">ATCC CRL-10679 / Arkansas</strain>
    </source>
</reference>
<evidence type="ECO:0008006" key="3">
    <source>
        <dbReference type="Google" id="ProtNLM"/>
    </source>
</evidence>
<dbReference type="KEGG" id="ech:ECH_0868"/>
<keyword evidence="2" id="KW-1185">Reference proteome</keyword>
<evidence type="ECO:0000313" key="1">
    <source>
        <dbReference type="EMBL" id="ABD45104.1"/>
    </source>
</evidence>
<name>Q2GFX0_EHRCR</name>